<accession>A0A0B1T5Y5</accession>
<evidence type="ECO:0000256" key="1">
    <source>
        <dbReference type="ARBA" id="ARBA00006803"/>
    </source>
</evidence>
<evidence type="ECO:0000313" key="4">
    <source>
        <dbReference type="Proteomes" id="UP000053660"/>
    </source>
</evidence>
<feature type="transmembrane region" description="Helical" evidence="2">
    <location>
        <begin position="6"/>
        <end position="29"/>
    </location>
</feature>
<evidence type="ECO:0000313" key="3">
    <source>
        <dbReference type="EMBL" id="KHJ91556.1"/>
    </source>
</evidence>
<keyword evidence="2" id="KW-1133">Transmembrane helix</keyword>
<sequence length="82" mass="9614">MLLYRIFAFLYDVSLALAPTTIPMLLILYDGKVNAALKRRFNKVFHREERSRNLIGLEGNQLQVDAKHETETYFQQLKNAWA</sequence>
<proteinExistence type="inferred from homology"/>
<reference evidence="3 4" key="1">
    <citation type="submission" date="2014-03" db="EMBL/GenBank/DDBJ databases">
        <title>Draft genome of the hookworm Oesophagostomum dentatum.</title>
        <authorList>
            <person name="Mitreva M."/>
        </authorList>
    </citation>
    <scope>NUCLEOTIDE SEQUENCE [LARGE SCALE GENOMIC DNA]</scope>
    <source>
        <strain evidence="3 4">OD-Hann</strain>
    </source>
</reference>
<dbReference type="Proteomes" id="UP000053660">
    <property type="component" value="Unassembled WGS sequence"/>
</dbReference>
<dbReference type="GO" id="GO:0007606">
    <property type="term" value="P:sensory perception of chemical stimulus"/>
    <property type="evidence" value="ECO:0007669"/>
    <property type="project" value="InterPro"/>
</dbReference>
<dbReference type="OrthoDB" id="5842058at2759"/>
<organism evidence="3 4">
    <name type="scientific">Oesophagostomum dentatum</name>
    <name type="common">Nodular worm</name>
    <dbReference type="NCBI Taxonomy" id="61180"/>
    <lineage>
        <taxon>Eukaryota</taxon>
        <taxon>Metazoa</taxon>
        <taxon>Ecdysozoa</taxon>
        <taxon>Nematoda</taxon>
        <taxon>Chromadorea</taxon>
        <taxon>Rhabditida</taxon>
        <taxon>Rhabditina</taxon>
        <taxon>Rhabditomorpha</taxon>
        <taxon>Strongyloidea</taxon>
        <taxon>Strongylidae</taxon>
        <taxon>Oesophagostomum</taxon>
    </lineage>
</organism>
<dbReference type="GO" id="GO:0016020">
    <property type="term" value="C:membrane"/>
    <property type="evidence" value="ECO:0007669"/>
    <property type="project" value="InterPro"/>
</dbReference>
<dbReference type="Pfam" id="PF03125">
    <property type="entry name" value="Sre"/>
    <property type="match status" value="1"/>
</dbReference>
<dbReference type="AlphaFoldDB" id="A0A0B1T5Y5"/>
<dbReference type="EMBL" id="KN551968">
    <property type="protein sequence ID" value="KHJ91556.1"/>
    <property type="molecule type" value="Genomic_DNA"/>
</dbReference>
<evidence type="ECO:0000256" key="2">
    <source>
        <dbReference type="SAM" id="Phobius"/>
    </source>
</evidence>
<gene>
    <name evidence="3" type="ORF">OESDEN_08577</name>
</gene>
<dbReference type="InterPro" id="IPR004151">
    <property type="entry name" value="7TM_GPCR_serpentine_rcpt_Sre"/>
</dbReference>
<keyword evidence="2" id="KW-0472">Membrane</keyword>
<name>A0A0B1T5Y5_OESDE</name>
<comment type="similarity">
    <text evidence="1">Belongs to the nematode receptor-like protein sre family.</text>
</comment>
<protein>
    <submittedName>
        <fullName evidence="3">Uncharacterized protein</fullName>
    </submittedName>
</protein>
<keyword evidence="4" id="KW-1185">Reference proteome</keyword>
<keyword evidence="2" id="KW-0812">Transmembrane</keyword>